<dbReference type="EMBL" id="CAJNRE010005656">
    <property type="protein sequence ID" value="CAF2047998.1"/>
    <property type="molecule type" value="Genomic_DNA"/>
</dbReference>
<dbReference type="Proteomes" id="UP000681967">
    <property type="component" value="Unassembled WGS sequence"/>
</dbReference>
<keyword evidence="12" id="KW-1185">Reference proteome</keyword>
<dbReference type="EMBL" id="CAJOBH010002785">
    <property type="protein sequence ID" value="CAF3923292.1"/>
    <property type="molecule type" value="Genomic_DNA"/>
</dbReference>
<dbReference type="Proteomes" id="UP000681720">
    <property type="component" value="Unassembled WGS sequence"/>
</dbReference>
<dbReference type="SUPFAM" id="SSF52047">
    <property type="entry name" value="RNI-like"/>
    <property type="match status" value="1"/>
</dbReference>
<dbReference type="EMBL" id="CAJNOV010006283">
    <property type="protein sequence ID" value="CAF1242291.1"/>
    <property type="molecule type" value="Genomic_DNA"/>
</dbReference>
<evidence type="ECO:0000313" key="1">
    <source>
        <dbReference type="EMBL" id="CAF1242291.1"/>
    </source>
</evidence>
<evidence type="ECO:0000313" key="11">
    <source>
        <dbReference type="Proteomes" id="UP000663856"/>
    </source>
</evidence>
<sequence>MAKAPTSELNINEIGHIEQLPDEIILYLFENYIRLVDLYFAFYPLNHRRINGVINSARFYTNIPSKDIFHIKPFSHFASQIISLHLSTFCNDLDLSKLVNLRSLHIEKPTQTQLTSIRAEFLPNLLYLSLSHCWYNVHELPRHLKNMAESCPFKNLRYYILPHGEVIRLLPKYDRLDSKTDNSQKHYELN</sequence>
<proteinExistence type="predicted"/>
<dbReference type="EMBL" id="CAJOBF010000652">
    <property type="protein sequence ID" value="CAF3849541.1"/>
    <property type="molecule type" value="Genomic_DNA"/>
</dbReference>
<dbReference type="Proteomes" id="UP000663834">
    <property type="component" value="Unassembled WGS sequence"/>
</dbReference>
<dbReference type="InterPro" id="IPR032675">
    <property type="entry name" value="LRR_dom_sf"/>
</dbReference>
<dbReference type="Proteomes" id="UP000663887">
    <property type="component" value="Unassembled WGS sequence"/>
</dbReference>
<dbReference type="EMBL" id="CAJNRG010010406">
    <property type="protein sequence ID" value="CAF2122540.1"/>
    <property type="molecule type" value="Genomic_DNA"/>
</dbReference>
<dbReference type="OrthoDB" id="9982275at2759"/>
<evidence type="ECO:0008006" key="13">
    <source>
        <dbReference type="Google" id="ProtNLM"/>
    </source>
</evidence>
<evidence type="ECO:0000313" key="9">
    <source>
        <dbReference type="EMBL" id="CAF3923292.1"/>
    </source>
</evidence>
<dbReference type="Proteomes" id="UP000663866">
    <property type="component" value="Unassembled WGS sequence"/>
</dbReference>
<dbReference type="Proteomes" id="UP000663842">
    <property type="component" value="Unassembled WGS sequence"/>
</dbReference>
<evidence type="ECO:0000313" key="5">
    <source>
        <dbReference type="EMBL" id="CAF2122540.1"/>
    </source>
</evidence>
<dbReference type="EMBL" id="CAJNRF010010414">
    <property type="protein sequence ID" value="CAF2120627.1"/>
    <property type="molecule type" value="Genomic_DNA"/>
</dbReference>
<dbReference type="Proteomes" id="UP000663824">
    <property type="component" value="Unassembled WGS sequence"/>
</dbReference>
<accession>A0A816V866</accession>
<organism evidence="4 11">
    <name type="scientific">Rotaria magnacalcarata</name>
    <dbReference type="NCBI Taxonomy" id="392030"/>
    <lineage>
        <taxon>Eukaryota</taxon>
        <taxon>Metazoa</taxon>
        <taxon>Spiralia</taxon>
        <taxon>Gnathifera</taxon>
        <taxon>Rotifera</taxon>
        <taxon>Eurotatoria</taxon>
        <taxon>Bdelloidea</taxon>
        <taxon>Philodinida</taxon>
        <taxon>Philodinidae</taxon>
        <taxon>Rotaria</taxon>
    </lineage>
</organism>
<name>A0A816V866_9BILA</name>
<dbReference type="EMBL" id="CAJOBI010000033">
    <property type="protein sequence ID" value="CAF3785240.1"/>
    <property type="molecule type" value="Genomic_DNA"/>
</dbReference>
<dbReference type="EMBL" id="CAJOBJ010056079">
    <property type="protein sequence ID" value="CAF4397203.1"/>
    <property type="molecule type" value="Genomic_DNA"/>
</dbReference>
<evidence type="ECO:0000313" key="10">
    <source>
        <dbReference type="EMBL" id="CAF4397203.1"/>
    </source>
</evidence>
<evidence type="ECO:0000313" key="7">
    <source>
        <dbReference type="EMBL" id="CAF3808209.1"/>
    </source>
</evidence>
<evidence type="ECO:0000313" key="6">
    <source>
        <dbReference type="EMBL" id="CAF3785240.1"/>
    </source>
</evidence>
<evidence type="ECO:0000313" key="8">
    <source>
        <dbReference type="EMBL" id="CAF3849541.1"/>
    </source>
</evidence>
<evidence type="ECO:0000313" key="2">
    <source>
        <dbReference type="EMBL" id="CAF1505734.1"/>
    </source>
</evidence>
<evidence type="ECO:0000313" key="12">
    <source>
        <dbReference type="Proteomes" id="UP000663866"/>
    </source>
</evidence>
<dbReference type="Proteomes" id="UP000676336">
    <property type="component" value="Unassembled WGS sequence"/>
</dbReference>
<reference evidence="4" key="1">
    <citation type="submission" date="2021-02" db="EMBL/GenBank/DDBJ databases">
        <authorList>
            <person name="Nowell W R."/>
        </authorList>
    </citation>
    <scope>NUCLEOTIDE SEQUENCE</scope>
</reference>
<dbReference type="Proteomes" id="UP000663856">
    <property type="component" value="Unassembled WGS sequence"/>
</dbReference>
<evidence type="ECO:0000313" key="3">
    <source>
        <dbReference type="EMBL" id="CAF2047998.1"/>
    </source>
</evidence>
<protein>
    <recommendedName>
        <fullName evidence="13">F-box domain-containing protein</fullName>
    </recommendedName>
</protein>
<dbReference type="Proteomes" id="UP000663855">
    <property type="component" value="Unassembled WGS sequence"/>
</dbReference>
<dbReference type="EMBL" id="CAJNOW010007157">
    <property type="protein sequence ID" value="CAF1505734.1"/>
    <property type="molecule type" value="Genomic_DNA"/>
</dbReference>
<evidence type="ECO:0000313" key="4">
    <source>
        <dbReference type="EMBL" id="CAF2120627.1"/>
    </source>
</evidence>
<dbReference type="EMBL" id="CAJOBG010000393">
    <property type="protein sequence ID" value="CAF3808209.1"/>
    <property type="molecule type" value="Genomic_DNA"/>
</dbReference>
<comment type="caution">
    <text evidence="4">The sequence shown here is derived from an EMBL/GenBank/DDBJ whole genome shotgun (WGS) entry which is preliminary data.</text>
</comment>
<dbReference type="Gene3D" id="3.80.10.10">
    <property type="entry name" value="Ribonuclease Inhibitor"/>
    <property type="match status" value="1"/>
</dbReference>
<gene>
    <name evidence="9" type="ORF">BYL167_LOCUS9610</name>
    <name evidence="1" type="ORF">CJN711_LOCUS14057</name>
    <name evidence="10" type="ORF">GIL414_LOCUS29992</name>
    <name evidence="2" type="ORF">KQP761_LOCUS14871</name>
    <name evidence="3" type="ORF">MBJ925_LOCUS12509</name>
    <name evidence="7" type="ORF">OVN521_LOCUS4285</name>
    <name evidence="6" type="ORF">SMN809_LOCUS340</name>
    <name evidence="8" type="ORF">UXM345_LOCUS7743</name>
    <name evidence="4" type="ORF">WKI299_LOCUS24328</name>
    <name evidence="5" type="ORF">XDN619_LOCUS23046</name>
</gene>
<dbReference type="AlphaFoldDB" id="A0A816V866"/>